<dbReference type="InterPro" id="IPR023404">
    <property type="entry name" value="rSAM_horseshoe"/>
</dbReference>
<name>A0A1G2P7L5_9BACT</name>
<dbReference type="GO" id="GO:0031419">
    <property type="term" value="F:cobalamin binding"/>
    <property type="evidence" value="ECO:0007669"/>
    <property type="project" value="InterPro"/>
</dbReference>
<evidence type="ECO:0000313" key="8">
    <source>
        <dbReference type="EMBL" id="OHA44327.1"/>
    </source>
</evidence>
<dbReference type="STRING" id="1802333.A3G03_01610"/>
<dbReference type="Pfam" id="PF04055">
    <property type="entry name" value="Radical_SAM"/>
    <property type="match status" value="1"/>
</dbReference>
<evidence type="ECO:0000256" key="1">
    <source>
        <dbReference type="ARBA" id="ARBA00001966"/>
    </source>
</evidence>
<dbReference type="CDD" id="cd01335">
    <property type="entry name" value="Radical_SAM"/>
    <property type="match status" value="1"/>
</dbReference>
<dbReference type="PANTHER" id="PTHR43409">
    <property type="entry name" value="ANAEROBIC MAGNESIUM-PROTOPORPHYRIN IX MONOMETHYL ESTER CYCLASE-RELATED"/>
    <property type="match status" value="1"/>
</dbReference>
<dbReference type="GO" id="GO:0005829">
    <property type="term" value="C:cytosol"/>
    <property type="evidence" value="ECO:0007669"/>
    <property type="project" value="TreeGrafter"/>
</dbReference>
<reference evidence="8 9" key="1">
    <citation type="journal article" date="2016" name="Nat. Commun.">
        <title>Thousands of microbial genomes shed light on interconnected biogeochemical processes in an aquifer system.</title>
        <authorList>
            <person name="Anantharaman K."/>
            <person name="Brown C.T."/>
            <person name="Hug L.A."/>
            <person name="Sharon I."/>
            <person name="Castelle C.J."/>
            <person name="Probst A.J."/>
            <person name="Thomas B.C."/>
            <person name="Singh A."/>
            <person name="Wilkins M.J."/>
            <person name="Karaoz U."/>
            <person name="Brodie E.L."/>
            <person name="Williams K.H."/>
            <person name="Hubbard S.S."/>
            <person name="Banfield J.F."/>
        </authorList>
    </citation>
    <scope>NUCLEOTIDE SEQUENCE [LARGE SCALE GENOMIC DNA]</scope>
</reference>
<sequence>MIMKVYFHEFNVLMGDRVYLPNVSGMLRAYAETLPQIAGNYEFMPFLFVRSQPSKIIAAWDNPAVLAFSSSMWNHELNLALAKQARQLNPKVLIVFGGPHIPAETKTFLEQNPFVDVAVLSEGEVTFAEVLTAFLDGRDFSKVDGLVYRHPVTGEIIRTRGRELVDINQLPSPYLAGFYDDFLNHREGIQYQMILETNRGCPFHCAFCYWGNGIVKVRTFEMTRLEREIQWLAEKKVSYVFGADANFGMLLRDRQIAELFVAAKQQWDFPKSFRVCFGKNATDRVFETAKVLEANGLLKSVTVSFQSTDPTTLANIGRSNIKISTYRELLKRYRRDKMPVYTELILGLPGETYESFKRGIEEVLRAGLYDQVEIYLCQVLPNTRMADPDYVLENGIQTKRLELVEQHALRRRLGEVVEYEEIVVATKSMPPADWQRAVVFAWLVRTVHGLKLGFLVALYLFNRFGIKYTELLEHLIEKGMDAEHFPTFAGEFSHFTSHIRDILSGKPQFVFLDEFGEISWQIEEATFLRISGRLAQFYQEFEILVSELLERRGIAFDAVEVSEVILYQSVRMASWDSQKQREFQFSRSLPEYFDCLLRDVPATIEMKSQTLFVETVDYLGDKKEFARQVVWFGRHDGRALLKPVSWR</sequence>
<dbReference type="PROSITE" id="PS51918">
    <property type="entry name" value="RADICAL_SAM"/>
    <property type="match status" value="1"/>
</dbReference>
<keyword evidence="4" id="KW-0408">Iron</keyword>
<evidence type="ECO:0000256" key="3">
    <source>
        <dbReference type="ARBA" id="ARBA00022723"/>
    </source>
</evidence>
<dbReference type="Gene3D" id="3.80.30.20">
    <property type="entry name" value="tm_1862 like domain"/>
    <property type="match status" value="1"/>
</dbReference>
<dbReference type="SFLD" id="SFLDG01123">
    <property type="entry name" value="methyltransferase_(Class_B)"/>
    <property type="match status" value="1"/>
</dbReference>
<keyword evidence="2" id="KW-0949">S-adenosyl-L-methionine</keyword>
<dbReference type="InterPro" id="IPR051198">
    <property type="entry name" value="BchE-like"/>
</dbReference>
<dbReference type="SUPFAM" id="SSF102114">
    <property type="entry name" value="Radical SAM enzymes"/>
    <property type="match status" value="1"/>
</dbReference>
<comment type="cofactor">
    <cofactor evidence="1">
        <name>[4Fe-4S] cluster</name>
        <dbReference type="ChEBI" id="CHEBI:49883"/>
    </cofactor>
</comment>
<accession>A0A1G2P7L5</accession>
<dbReference type="SFLD" id="SFLDG01082">
    <property type="entry name" value="B12-binding_domain_containing"/>
    <property type="match status" value="1"/>
</dbReference>
<dbReference type="CDD" id="cd02068">
    <property type="entry name" value="radical_SAM_B12_BD"/>
    <property type="match status" value="1"/>
</dbReference>
<keyword evidence="3" id="KW-0479">Metal-binding</keyword>
<dbReference type="InterPro" id="IPR058240">
    <property type="entry name" value="rSAM_sf"/>
</dbReference>
<dbReference type="InterPro" id="IPR006638">
    <property type="entry name" value="Elp3/MiaA/NifB-like_rSAM"/>
</dbReference>
<comment type="caution">
    <text evidence="8">The sequence shown here is derived from an EMBL/GenBank/DDBJ whole genome shotgun (WGS) entry which is preliminary data.</text>
</comment>
<dbReference type="PROSITE" id="PS51332">
    <property type="entry name" value="B12_BINDING"/>
    <property type="match status" value="1"/>
</dbReference>
<dbReference type="Gene3D" id="3.40.50.280">
    <property type="entry name" value="Cobalamin-binding domain"/>
    <property type="match status" value="1"/>
</dbReference>
<dbReference type="SMART" id="SM00729">
    <property type="entry name" value="Elp3"/>
    <property type="match status" value="1"/>
</dbReference>
<feature type="domain" description="Radical SAM core" evidence="7">
    <location>
        <begin position="187"/>
        <end position="415"/>
    </location>
</feature>
<dbReference type="PANTHER" id="PTHR43409:SF16">
    <property type="entry name" value="SLR0320 PROTEIN"/>
    <property type="match status" value="1"/>
</dbReference>
<evidence type="ECO:0000259" key="6">
    <source>
        <dbReference type="PROSITE" id="PS51332"/>
    </source>
</evidence>
<feature type="domain" description="B12-binding" evidence="6">
    <location>
        <begin position="1"/>
        <end position="141"/>
    </location>
</feature>
<dbReference type="EMBL" id="MHSL01000006">
    <property type="protein sequence ID" value="OHA44327.1"/>
    <property type="molecule type" value="Genomic_DNA"/>
</dbReference>
<evidence type="ECO:0000256" key="5">
    <source>
        <dbReference type="ARBA" id="ARBA00023014"/>
    </source>
</evidence>
<protein>
    <submittedName>
        <fullName evidence="8">Uncharacterized protein</fullName>
    </submittedName>
</protein>
<dbReference type="GO" id="GO:0003824">
    <property type="term" value="F:catalytic activity"/>
    <property type="evidence" value="ECO:0007669"/>
    <property type="project" value="InterPro"/>
</dbReference>
<dbReference type="GO" id="GO:0051539">
    <property type="term" value="F:4 iron, 4 sulfur cluster binding"/>
    <property type="evidence" value="ECO:0007669"/>
    <property type="project" value="UniProtKB-KW"/>
</dbReference>
<dbReference type="InterPro" id="IPR006158">
    <property type="entry name" value="Cobalamin-bd"/>
</dbReference>
<evidence type="ECO:0000313" key="9">
    <source>
        <dbReference type="Proteomes" id="UP000176355"/>
    </source>
</evidence>
<dbReference type="SFLD" id="SFLDS00029">
    <property type="entry name" value="Radical_SAM"/>
    <property type="match status" value="1"/>
</dbReference>
<dbReference type="GO" id="GO:0046872">
    <property type="term" value="F:metal ion binding"/>
    <property type="evidence" value="ECO:0007669"/>
    <property type="project" value="UniProtKB-KW"/>
</dbReference>
<dbReference type="AlphaFoldDB" id="A0A1G2P7L5"/>
<evidence type="ECO:0000256" key="4">
    <source>
        <dbReference type="ARBA" id="ARBA00023004"/>
    </source>
</evidence>
<dbReference type="Proteomes" id="UP000176355">
    <property type="component" value="Unassembled WGS sequence"/>
</dbReference>
<evidence type="ECO:0000259" key="7">
    <source>
        <dbReference type="PROSITE" id="PS51918"/>
    </source>
</evidence>
<evidence type="ECO:0000256" key="2">
    <source>
        <dbReference type="ARBA" id="ARBA00022691"/>
    </source>
</evidence>
<proteinExistence type="predicted"/>
<dbReference type="InterPro" id="IPR034466">
    <property type="entry name" value="Methyltransferase_Class_B"/>
</dbReference>
<gene>
    <name evidence="8" type="ORF">A3G03_01610</name>
</gene>
<dbReference type="Pfam" id="PF02310">
    <property type="entry name" value="B12-binding"/>
    <property type="match status" value="1"/>
</dbReference>
<keyword evidence="5" id="KW-0411">Iron-sulfur</keyword>
<organism evidence="8 9">
    <name type="scientific">Candidatus Taylorbacteria bacterium RIFCSPLOWO2_12_FULL_44_15c</name>
    <dbReference type="NCBI Taxonomy" id="1802333"/>
    <lineage>
        <taxon>Bacteria</taxon>
        <taxon>Candidatus Tayloriibacteriota</taxon>
    </lineage>
</organism>
<dbReference type="InterPro" id="IPR007197">
    <property type="entry name" value="rSAM"/>
</dbReference>